<dbReference type="AlphaFoldDB" id="A0AAD5N7Q4"/>
<evidence type="ECO:0000259" key="9">
    <source>
        <dbReference type="Pfam" id="PF10208"/>
    </source>
</evidence>
<dbReference type="FunFam" id="1.10.225.10:FF:000003">
    <property type="entry name" value="Mesencephalic astrocyte-derived neurotrophic factor"/>
    <property type="match status" value="1"/>
</dbReference>
<organism evidence="11 12">
    <name type="scientific">Parelaphostrongylus tenuis</name>
    <name type="common">Meningeal worm</name>
    <dbReference type="NCBI Taxonomy" id="148309"/>
    <lineage>
        <taxon>Eukaryota</taxon>
        <taxon>Metazoa</taxon>
        <taxon>Ecdysozoa</taxon>
        <taxon>Nematoda</taxon>
        <taxon>Chromadorea</taxon>
        <taxon>Rhabditida</taxon>
        <taxon>Rhabditina</taxon>
        <taxon>Rhabditomorpha</taxon>
        <taxon>Strongyloidea</taxon>
        <taxon>Metastrongylidae</taxon>
        <taxon>Parelaphostrongylus</taxon>
    </lineage>
</organism>
<dbReference type="GO" id="GO:0005615">
    <property type="term" value="C:extracellular space"/>
    <property type="evidence" value="ECO:0007669"/>
    <property type="project" value="TreeGrafter"/>
</dbReference>
<dbReference type="FunFam" id="1.10.720.30:FF:000003">
    <property type="entry name" value="Mesencephalic astrocyte-derived neurotrophic factor"/>
    <property type="match status" value="1"/>
</dbReference>
<evidence type="ECO:0000313" key="11">
    <source>
        <dbReference type="EMBL" id="KAJ1364461.1"/>
    </source>
</evidence>
<dbReference type="InterPro" id="IPR019345">
    <property type="entry name" value="ARMET_C"/>
</dbReference>
<evidence type="ECO:0000256" key="3">
    <source>
        <dbReference type="ARBA" id="ARBA00014267"/>
    </source>
</evidence>
<dbReference type="GO" id="GO:0071542">
    <property type="term" value="P:dopaminergic neuron differentiation"/>
    <property type="evidence" value="ECO:0007669"/>
    <property type="project" value="TreeGrafter"/>
</dbReference>
<gene>
    <name evidence="11" type="ORF">KIN20_024561</name>
</gene>
<dbReference type="EMBL" id="JAHQIW010004985">
    <property type="protein sequence ID" value="KAJ1364461.1"/>
    <property type="molecule type" value="Genomic_DNA"/>
</dbReference>
<keyword evidence="4" id="KW-0964">Secreted</keyword>
<evidence type="ECO:0000256" key="8">
    <source>
        <dbReference type="ARBA" id="ARBA00032923"/>
    </source>
</evidence>
<dbReference type="Gene3D" id="1.10.225.10">
    <property type="entry name" value="Saposin-like"/>
    <property type="match status" value="1"/>
</dbReference>
<comment type="subcellular location">
    <subcellularLocation>
        <location evidence="1">Secreted</location>
    </subcellularLocation>
</comment>
<evidence type="ECO:0000256" key="2">
    <source>
        <dbReference type="ARBA" id="ARBA00005617"/>
    </source>
</evidence>
<evidence type="ECO:0000256" key="7">
    <source>
        <dbReference type="ARBA" id="ARBA00024999"/>
    </source>
</evidence>
<evidence type="ECO:0000259" key="10">
    <source>
        <dbReference type="Pfam" id="PF20145"/>
    </source>
</evidence>
<keyword evidence="12" id="KW-1185">Reference proteome</keyword>
<dbReference type="GO" id="GO:0005783">
    <property type="term" value="C:endoplasmic reticulum"/>
    <property type="evidence" value="ECO:0007669"/>
    <property type="project" value="TreeGrafter"/>
</dbReference>
<feature type="domain" description="ARMET N-terminal" evidence="10">
    <location>
        <begin position="168"/>
        <end position="262"/>
    </location>
</feature>
<keyword evidence="5" id="KW-0732">Signal</keyword>
<protein>
    <recommendedName>
        <fullName evidence="3">Mesencephalic astrocyte-derived neurotrophic factor homolog</fullName>
    </recommendedName>
    <alternativeName>
        <fullName evidence="8">MANF/CDNF-like protein</fullName>
    </alternativeName>
</protein>
<proteinExistence type="inferred from homology"/>
<dbReference type="InterPro" id="IPR045333">
    <property type="entry name" value="ARMET-like"/>
</dbReference>
<comment type="caution">
    <text evidence="11">The sequence shown here is derived from an EMBL/GenBank/DDBJ whole genome shotgun (WGS) entry which is preliminary data.</text>
</comment>
<accession>A0AAD5N7Q4</accession>
<name>A0AAD5N7Q4_PARTN</name>
<dbReference type="Pfam" id="PF10208">
    <property type="entry name" value="ARMET_C"/>
    <property type="match status" value="1"/>
</dbReference>
<dbReference type="PANTHER" id="PTHR12990">
    <property type="entry name" value="ARMET-LIKE PROTEIN"/>
    <property type="match status" value="1"/>
</dbReference>
<comment type="similarity">
    <text evidence="2">Belongs to the ARMET family.</text>
</comment>
<reference evidence="11" key="1">
    <citation type="submission" date="2021-06" db="EMBL/GenBank/DDBJ databases">
        <title>Parelaphostrongylus tenuis whole genome reference sequence.</title>
        <authorList>
            <person name="Garwood T.J."/>
            <person name="Larsen P.A."/>
            <person name="Fountain-Jones N.M."/>
            <person name="Garbe J.R."/>
            <person name="Macchietto M.G."/>
            <person name="Kania S.A."/>
            <person name="Gerhold R.W."/>
            <person name="Richards J.E."/>
            <person name="Wolf T.M."/>
        </authorList>
    </citation>
    <scope>NUCLEOTIDE SEQUENCE</scope>
    <source>
        <strain evidence="11">MNPRO001-30</strain>
        <tissue evidence="11">Meninges</tissue>
    </source>
</reference>
<sequence length="314" mass="35842">MPTNVQSCRRPELPVGDADRRVKQLELLFMEMQRRWSGTDQRCQLEFLFVGDAEEMAVDRPQFDRYCLGSITTNTSTILEDRRAHAGAVVRGALRRTRGQWFDLALMAHQAIHPFGLGKLVQDSLRLLTRFSILWFSSPPRLLSSPMMILQLAIVLIAVIGPALSQEQCEVCVKVLKDSMAKVPEADKSKPESIAKVVREHCKDVKAKEHKFCFYIGALPESATSIMGDVSKQLSWSMPPEKVCDKLKSKDAQICELKYDKPLDWSKIDLKKMRVKELKNILNEWGEVCKGCTEKSEFVKKIEELKPKYVKQEL</sequence>
<evidence type="ECO:0000256" key="5">
    <source>
        <dbReference type="ARBA" id="ARBA00022729"/>
    </source>
</evidence>
<dbReference type="SUPFAM" id="SSF68906">
    <property type="entry name" value="SAP domain"/>
    <property type="match status" value="1"/>
</dbReference>
<dbReference type="InterPro" id="IPR045332">
    <property type="entry name" value="ARMET_N"/>
</dbReference>
<dbReference type="Pfam" id="PF20145">
    <property type="entry name" value="ARMET_N"/>
    <property type="match status" value="1"/>
</dbReference>
<dbReference type="GO" id="GO:0031175">
    <property type="term" value="P:neuron projection development"/>
    <property type="evidence" value="ECO:0007669"/>
    <property type="project" value="TreeGrafter"/>
</dbReference>
<dbReference type="PANTHER" id="PTHR12990:SF5">
    <property type="entry name" value="MESENCEPHALIC ASTROCYTE-DERIVED NEUROTROPHIC FACTOR HOMOLOG"/>
    <property type="match status" value="1"/>
</dbReference>
<keyword evidence="6" id="KW-1015">Disulfide bond</keyword>
<evidence type="ECO:0000256" key="6">
    <source>
        <dbReference type="ARBA" id="ARBA00023157"/>
    </source>
</evidence>
<evidence type="ECO:0000256" key="1">
    <source>
        <dbReference type="ARBA" id="ARBA00004613"/>
    </source>
</evidence>
<dbReference type="InterPro" id="IPR036361">
    <property type="entry name" value="SAP_dom_sf"/>
</dbReference>
<dbReference type="Proteomes" id="UP001196413">
    <property type="component" value="Unassembled WGS sequence"/>
</dbReference>
<dbReference type="Gene3D" id="1.10.720.30">
    <property type="entry name" value="SAP domain"/>
    <property type="match status" value="1"/>
</dbReference>
<comment type="function">
    <text evidence="7">Required during the maturation of the embryonic nervous system for maintenance of neuronal and cuticular connectivity. Essential for maintenance of dopaminergic neurons and dopamine levels.</text>
</comment>
<evidence type="ECO:0000256" key="4">
    <source>
        <dbReference type="ARBA" id="ARBA00022525"/>
    </source>
</evidence>
<feature type="domain" description="ARMET C-terminal" evidence="9">
    <location>
        <begin position="268"/>
        <end position="309"/>
    </location>
</feature>
<evidence type="ECO:0000313" key="12">
    <source>
        <dbReference type="Proteomes" id="UP001196413"/>
    </source>
</evidence>